<dbReference type="AlphaFoldDB" id="A0A9Q7XTZ4"/>
<sequence length="51" mass="5844">MWPDGGHGRETFRSLEYAITAGAKKAQQRHVELLIHGRDGHVKQRRNFSEA</sequence>
<dbReference type="EMBL" id="LT984813">
    <property type="protein sequence ID" value="SPD64925.1"/>
    <property type="molecule type" value="Genomic_DNA"/>
</dbReference>
<dbReference type="Pfam" id="PF09954">
    <property type="entry name" value="DUF2188"/>
    <property type="match status" value="1"/>
</dbReference>
<protein>
    <recommendedName>
        <fullName evidence="3">DUF2188 domain-containing protein</fullName>
    </recommendedName>
</protein>
<dbReference type="Proteomes" id="UP000254259">
    <property type="component" value="Chromosome CBM2636"/>
</dbReference>
<proteinExistence type="predicted"/>
<dbReference type="InterPro" id="IPR018691">
    <property type="entry name" value="DUF2188"/>
</dbReference>
<name>A0A9Q7XTZ4_9BURK</name>
<organism evidence="1 2">
    <name type="scientific">Cupriavidus taiwanensis</name>
    <dbReference type="NCBI Taxonomy" id="164546"/>
    <lineage>
        <taxon>Bacteria</taxon>
        <taxon>Pseudomonadati</taxon>
        <taxon>Pseudomonadota</taxon>
        <taxon>Betaproteobacteria</taxon>
        <taxon>Burkholderiales</taxon>
        <taxon>Burkholderiaceae</taxon>
        <taxon>Cupriavidus</taxon>
    </lineage>
</organism>
<accession>A0A9Q7XTZ4</accession>
<evidence type="ECO:0008006" key="3">
    <source>
        <dbReference type="Google" id="ProtNLM"/>
    </source>
</evidence>
<dbReference type="RefSeq" id="WP_240991267.1">
    <property type="nucleotide sequence ID" value="NZ_LT984813.1"/>
</dbReference>
<evidence type="ECO:0000313" key="1">
    <source>
        <dbReference type="EMBL" id="SPD64925.1"/>
    </source>
</evidence>
<reference evidence="1 2" key="1">
    <citation type="submission" date="2018-01" db="EMBL/GenBank/DDBJ databases">
        <authorList>
            <person name="Clerissi C."/>
        </authorList>
    </citation>
    <scope>NUCLEOTIDE SEQUENCE [LARGE SCALE GENOMIC DNA]</scope>
    <source>
        <strain evidence="1">Cupriavidus taiwanensis SWF 66322</strain>
    </source>
</reference>
<gene>
    <name evidence="1" type="ORF">CBM2636_11948</name>
</gene>
<evidence type="ECO:0000313" key="2">
    <source>
        <dbReference type="Proteomes" id="UP000254259"/>
    </source>
</evidence>